<comment type="function">
    <text evidence="9">Binds and transfers iron-sulfur (Fe-S) clusters to target apoproteins. Can hydrolyze ATP.</text>
</comment>
<keyword evidence="6 9" id="KW-0408">Iron</keyword>
<dbReference type="KEGG" id="htl:HPTL_0906"/>
<dbReference type="InterPro" id="IPR019591">
    <property type="entry name" value="Mrp/NBP35_ATP-bd"/>
</dbReference>
<dbReference type="InterPro" id="IPR002744">
    <property type="entry name" value="MIP18-like"/>
</dbReference>
<dbReference type="InterPro" id="IPR027417">
    <property type="entry name" value="P-loop_NTPase"/>
</dbReference>
<dbReference type="CDD" id="cd02037">
    <property type="entry name" value="Mrp_NBP35"/>
    <property type="match status" value="1"/>
</dbReference>
<proteinExistence type="inferred from homology"/>
<evidence type="ECO:0000256" key="1">
    <source>
        <dbReference type="ARBA" id="ARBA00007352"/>
    </source>
</evidence>
<dbReference type="OrthoDB" id="5290492at2"/>
<evidence type="ECO:0000313" key="12">
    <source>
        <dbReference type="Proteomes" id="UP000262004"/>
    </source>
</evidence>
<organism evidence="11 12">
    <name type="scientific">Hydrogenophilus thermoluteolus</name>
    <name type="common">Pseudomonas hydrogenothermophila</name>
    <dbReference type="NCBI Taxonomy" id="297"/>
    <lineage>
        <taxon>Bacteria</taxon>
        <taxon>Pseudomonadati</taxon>
        <taxon>Pseudomonadota</taxon>
        <taxon>Hydrogenophilia</taxon>
        <taxon>Hydrogenophilales</taxon>
        <taxon>Hydrogenophilaceae</taxon>
        <taxon>Hydrogenophilus</taxon>
    </lineage>
</organism>
<dbReference type="PANTHER" id="PTHR42961">
    <property type="entry name" value="IRON-SULFUR PROTEIN NUBPL"/>
    <property type="match status" value="1"/>
</dbReference>
<dbReference type="Gene3D" id="3.40.50.300">
    <property type="entry name" value="P-loop containing nucleotide triphosphate hydrolases"/>
    <property type="match status" value="1"/>
</dbReference>
<protein>
    <recommendedName>
        <fullName evidence="9">Iron-sulfur cluster carrier protein</fullName>
    </recommendedName>
</protein>
<keyword evidence="12" id="KW-1185">Reference proteome</keyword>
<dbReference type="GO" id="GO:0005524">
    <property type="term" value="F:ATP binding"/>
    <property type="evidence" value="ECO:0007669"/>
    <property type="project" value="UniProtKB-UniRule"/>
</dbReference>
<keyword evidence="3 9" id="KW-0479">Metal-binding</keyword>
<evidence type="ECO:0000256" key="4">
    <source>
        <dbReference type="ARBA" id="ARBA00022741"/>
    </source>
</evidence>
<dbReference type="InterPro" id="IPR044304">
    <property type="entry name" value="NUBPL-like"/>
</dbReference>
<evidence type="ECO:0000256" key="9">
    <source>
        <dbReference type="HAMAP-Rule" id="MF_02040"/>
    </source>
</evidence>
<evidence type="ECO:0000259" key="10">
    <source>
        <dbReference type="Pfam" id="PF01883"/>
    </source>
</evidence>
<dbReference type="GO" id="GO:0051539">
    <property type="term" value="F:4 iron, 4 sulfur cluster binding"/>
    <property type="evidence" value="ECO:0007669"/>
    <property type="project" value="TreeGrafter"/>
</dbReference>
<keyword evidence="9" id="KW-0378">Hydrolase</keyword>
<keyword evidence="5 9" id="KW-0067">ATP-binding</keyword>
<evidence type="ECO:0000256" key="8">
    <source>
        <dbReference type="ARBA" id="ARBA00024036"/>
    </source>
</evidence>
<comment type="similarity">
    <text evidence="2">In the C-terminal section; belongs to the Mrp/NBP35 ATP-binding proteins family.</text>
</comment>
<dbReference type="Proteomes" id="UP000262004">
    <property type="component" value="Chromosome"/>
</dbReference>
<dbReference type="HAMAP" id="MF_02040">
    <property type="entry name" value="Mrp_NBP35"/>
    <property type="match status" value="1"/>
</dbReference>
<dbReference type="Pfam" id="PF10609">
    <property type="entry name" value="ParA"/>
    <property type="match status" value="1"/>
</dbReference>
<evidence type="ECO:0000256" key="2">
    <source>
        <dbReference type="ARBA" id="ARBA00008205"/>
    </source>
</evidence>
<evidence type="ECO:0000256" key="3">
    <source>
        <dbReference type="ARBA" id="ARBA00022723"/>
    </source>
</evidence>
<accession>A0A2Z6DXF9</accession>
<dbReference type="GO" id="GO:0046872">
    <property type="term" value="F:metal ion binding"/>
    <property type="evidence" value="ECO:0007669"/>
    <property type="project" value="UniProtKB-KW"/>
</dbReference>
<dbReference type="RefSeq" id="WP_119334934.1">
    <property type="nucleotide sequence ID" value="NZ_AP018558.1"/>
</dbReference>
<dbReference type="SUPFAM" id="SSF117916">
    <property type="entry name" value="Fe-S cluster assembly (FSCA) domain-like"/>
    <property type="match status" value="1"/>
</dbReference>
<dbReference type="Pfam" id="PF01883">
    <property type="entry name" value="FeS_assembly_P"/>
    <property type="match status" value="1"/>
</dbReference>
<reference evidence="11 12" key="1">
    <citation type="submission" date="2018-04" db="EMBL/GenBank/DDBJ databases">
        <title>Complete genome sequence of Hydrogenophilus thermoluteolus TH-1.</title>
        <authorList>
            <person name="Arai H."/>
        </authorList>
    </citation>
    <scope>NUCLEOTIDE SEQUENCE [LARGE SCALE GENOMIC DNA]</scope>
    <source>
        <strain evidence="11 12">TH-1</strain>
    </source>
</reference>
<evidence type="ECO:0000256" key="7">
    <source>
        <dbReference type="ARBA" id="ARBA00023014"/>
    </source>
</evidence>
<comment type="subunit">
    <text evidence="9">Homodimer.</text>
</comment>
<dbReference type="GO" id="GO:0140663">
    <property type="term" value="F:ATP-dependent FeS chaperone activity"/>
    <property type="evidence" value="ECO:0007669"/>
    <property type="project" value="InterPro"/>
</dbReference>
<dbReference type="NCBIfam" id="NF008669">
    <property type="entry name" value="PRK11670.1"/>
    <property type="match status" value="1"/>
</dbReference>
<feature type="binding site" evidence="9">
    <location>
        <begin position="106"/>
        <end position="113"/>
    </location>
    <ligand>
        <name>ATP</name>
        <dbReference type="ChEBI" id="CHEBI:30616"/>
    </ligand>
</feature>
<evidence type="ECO:0000256" key="6">
    <source>
        <dbReference type="ARBA" id="ARBA00023004"/>
    </source>
</evidence>
<dbReference type="Gene3D" id="3.30.300.130">
    <property type="entry name" value="Fe-S cluster assembly (FSCA)"/>
    <property type="match status" value="1"/>
</dbReference>
<dbReference type="InterPro" id="IPR000808">
    <property type="entry name" value="Mrp-like_CS"/>
</dbReference>
<dbReference type="PROSITE" id="PS01215">
    <property type="entry name" value="MRP"/>
    <property type="match status" value="1"/>
</dbReference>
<dbReference type="InterPro" id="IPR033756">
    <property type="entry name" value="YlxH/NBP35"/>
</dbReference>
<dbReference type="FunFam" id="3.40.50.300:FF:000418">
    <property type="entry name" value="Iron-sulfur cluster carrier protein"/>
    <property type="match status" value="1"/>
</dbReference>
<dbReference type="AlphaFoldDB" id="A0A2Z6DXF9"/>
<dbReference type="PANTHER" id="PTHR42961:SF2">
    <property type="entry name" value="IRON-SULFUR PROTEIN NUBPL"/>
    <property type="match status" value="1"/>
</dbReference>
<keyword evidence="7 9" id="KW-0411">Iron-sulfur</keyword>
<feature type="domain" description="MIP18 family-like" evidence="10">
    <location>
        <begin position="6"/>
        <end position="69"/>
    </location>
</feature>
<gene>
    <name evidence="11" type="ORF">HPTL_0906</name>
</gene>
<dbReference type="SUPFAM" id="SSF52540">
    <property type="entry name" value="P-loop containing nucleoside triphosphate hydrolases"/>
    <property type="match status" value="1"/>
</dbReference>
<dbReference type="InterPro" id="IPR034904">
    <property type="entry name" value="FSCA_dom_sf"/>
</dbReference>
<comment type="similarity">
    <text evidence="1">In the N-terminal section; belongs to the MIP18 family.</text>
</comment>
<keyword evidence="4 9" id="KW-0547">Nucleotide-binding</keyword>
<name>A0A2Z6DXF9_HYDTE</name>
<sequence length="363" mass="38607">MAITQEAVRKVLAQTLDPNRGKDYVTTGAVRQIAVDGDAVSVQIALDYPAKSQWVAIQQQIETALRDALHPSALFVEVTSQIGIHKVPPGLRPLPGVANIVAVASGKGGVGKSTTAVNLALALAAEGAKVGILDADIYGPSIPQMLGLGHHNPVSEDGKKMQPLTAYGIEAMSIGFMVDVETPMIWRGPMASQALVQLLTETAWHDLDYLIVDMPPGTGDIHLSLAQKAPLTGAVIVTTPQEIALLDARKGLKMFEKVQVPVLGVIENMSLHICSHCGHVEPIFGEGGGKKLCADYGVPFLGALPLDRRIREETDGGKPTVVAEPDGPIAEKYREIARQVAIAIADRGKDFTHKMPTIVVKND</sequence>
<dbReference type="GO" id="GO:0016887">
    <property type="term" value="F:ATP hydrolysis activity"/>
    <property type="evidence" value="ECO:0007669"/>
    <property type="project" value="UniProtKB-UniRule"/>
</dbReference>
<comment type="similarity">
    <text evidence="8 9">Belongs to the Mrp/NBP35 ATP-binding proteins family.</text>
</comment>
<evidence type="ECO:0000313" key="11">
    <source>
        <dbReference type="EMBL" id="BBD77174.1"/>
    </source>
</evidence>
<dbReference type="GO" id="GO:0005829">
    <property type="term" value="C:cytosol"/>
    <property type="evidence" value="ECO:0007669"/>
    <property type="project" value="TreeGrafter"/>
</dbReference>
<dbReference type="EMBL" id="AP018558">
    <property type="protein sequence ID" value="BBD77174.1"/>
    <property type="molecule type" value="Genomic_DNA"/>
</dbReference>
<dbReference type="GO" id="GO:0016226">
    <property type="term" value="P:iron-sulfur cluster assembly"/>
    <property type="evidence" value="ECO:0007669"/>
    <property type="project" value="InterPro"/>
</dbReference>
<evidence type="ECO:0000256" key="5">
    <source>
        <dbReference type="ARBA" id="ARBA00022840"/>
    </source>
</evidence>